<evidence type="ECO:0000313" key="1">
    <source>
        <dbReference type="EMBL" id="KAH6934444.1"/>
    </source>
</evidence>
<proteinExistence type="predicted"/>
<comment type="caution">
    <text evidence="1">The sequence shown here is derived from an EMBL/GenBank/DDBJ whole genome shotgun (WGS) entry which is preliminary data.</text>
</comment>
<sequence>MEGTTHNTSEPKSRSLRSGLCRYGDVSVTRRQGIDENVVESFRGEDVQMKGLRNVHLDHVDHAERRGISSTERCSVGDYVRRVRTNSLAKEPEAREVDATSSLRSRSPPPDSSFGDLELSGIGLATPPPLLYARKPVLRRKAASVRAATITKRSSKASDKLKCEPDNRFTSYEQCDGGSSHGGDASGTSSKKDSQRLQRKVF</sequence>
<organism evidence="1 2">
    <name type="scientific">Hyalomma asiaticum</name>
    <name type="common">Tick</name>
    <dbReference type="NCBI Taxonomy" id="266040"/>
    <lineage>
        <taxon>Eukaryota</taxon>
        <taxon>Metazoa</taxon>
        <taxon>Ecdysozoa</taxon>
        <taxon>Arthropoda</taxon>
        <taxon>Chelicerata</taxon>
        <taxon>Arachnida</taxon>
        <taxon>Acari</taxon>
        <taxon>Parasitiformes</taxon>
        <taxon>Ixodida</taxon>
        <taxon>Ixodoidea</taxon>
        <taxon>Ixodidae</taxon>
        <taxon>Hyalomminae</taxon>
        <taxon>Hyalomma</taxon>
    </lineage>
</organism>
<gene>
    <name evidence="1" type="ORF">HPB50_024233</name>
</gene>
<protein>
    <submittedName>
        <fullName evidence="1">Uncharacterized protein</fullName>
    </submittedName>
</protein>
<keyword evidence="2" id="KW-1185">Reference proteome</keyword>
<reference evidence="1" key="1">
    <citation type="submission" date="2020-05" db="EMBL/GenBank/DDBJ databases">
        <title>Large-scale comparative analyses of tick genomes elucidate their genetic diversity and vector capacities.</title>
        <authorList>
            <person name="Jia N."/>
            <person name="Wang J."/>
            <person name="Shi W."/>
            <person name="Du L."/>
            <person name="Sun Y."/>
            <person name="Zhan W."/>
            <person name="Jiang J."/>
            <person name="Wang Q."/>
            <person name="Zhang B."/>
            <person name="Ji P."/>
            <person name="Sakyi L.B."/>
            <person name="Cui X."/>
            <person name="Yuan T."/>
            <person name="Jiang B."/>
            <person name="Yang W."/>
            <person name="Lam T.T.-Y."/>
            <person name="Chang Q."/>
            <person name="Ding S."/>
            <person name="Wang X."/>
            <person name="Zhu J."/>
            <person name="Ruan X."/>
            <person name="Zhao L."/>
            <person name="Wei J."/>
            <person name="Que T."/>
            <person name="Du C."/>
            <person name="Cheng J."/>
            <person name="Dai P."/>
            <person name="Han X."/>
            <person name="Huang E."/>
            <person name="Gao Y."/>
            <person name="Liu J."/>
            <person name="Shao H."/>
            <person name="Ye R."/>
            <person name="Li L."/>
            <person name="Wei W."/>
            <person name="Wang X."/>
            <person name="Wang C."/>
            <person name="Yang T."/>
            <person name="Huo Q."/>
            <person name="Li W."/>
            <person name="Guo W."/>
            <person name="Chen H."/>
            <person name="Zhou L."/>
            <person name="Ni X."/>
            <person name="Tian J."/>
            <person name="Zhou Y."/>
            <person name="Sheng Y."/>
            <person name="Liu T."/>
            <person name="Pan Y."/>
            <person name="Xia L."/>
            <person name="Li J."/>
            <person name="Zhao F."/>
            <person name="Cao W."/>
        </authorList>
    </citation>
    <scope>NUCLEOTIDE SEQUENCE</scope>
    <source>
        <strain evidence="1">Hyas-2018</strain>
    </source>
</reference>
<evidence type="ECO:0000313" key="2">
    <source>
        <dbReference type="Proteomes" id="UP000821845"/>
    </source>
</evidence>
<accession>A0ACB7SKY1</accession>
<dbReference type="Proteomes" id="UP000821845">
    <property type="component" value="Chromosome 4"/>
</dbReference>
<dbReference type="EMBL" id="CM023484">
    <property type="protein sequence ID" value="KAH6934444.1"/>
    <property type="molecule type" value="Genomic_DNA"/>
</dbReference>
<name>A0ACB7SKY1_HYAAI</name>